<dbReference type="Gene3D" id="1.10.10.60">
    <property type="entry name" value="Homeodomain-like"/>
    <property type="match status" value="2"/>
</dbReference>
<evidence type="ECO:0000256" key="3">
    <source>
        <dbReference type="ARBA" id="ARBA00023163"/>
    </source>
</evidence>
<evidence type="ECO:0000256" key="2">
    <source>
        <dbReference type="ARBA" id="ARBA00023125"/>
    </source>
</evidence>
<gene>
    <name evidence="5" type="ORF">F0357_16575</name>
</gene>
<dbReference type="PROSITE" id="PS00041">
    <property type="entry name" value="HTH_ARAC_FAMILY_1"/>
    <property type="match status" value="1"/>
</dbReference>
<evidence type="ECO:0000313" key="5">
    <source>
        <dbReference type="EMBL" id="MQT14229.1"/>
    </source>
</evidence>
<proteinExistence type="predicted"/>
<dbReference type="GO" id="GO:0043565">
    <property type="term" value="F:sequence-specific DNA binding"/>
    <property type="evidence" value="ECO:0007669"/>
    <property type="project" value="InterPro"/>
</dbReference>
<organism evidence="5 6">
    <name type="scientific">Segnochrobactrum spirostomi</name>
    <dbReference type="NCBI Taxonomy" id="2608987"/>
    <lineage>
        <taxon>Bacteria</taxon>
        <taxon>Pseudomonadati</taxon>
        <taxon>Pseudomonadota</taxon>
        <taxon>Alphaproteobacteria</taxon>
        <taxon>Hyphomicrobiales</taxon>
        <taxon>Segnochrobactraceae</taxon>
        <taxon>Segnochrobactrum</taxon>
    </lineage>
</organism>
<dbReference type="InterPro" id="IPR052158">
    <property type="entry name" value="INH-QAR"/>
</dbReference>
<dbReference type="InterPro" id="IPR018060">
    <property type="entry name" value="HTH_AraC"/>
</dbReference>
<dbReference type="SUPFAM" id="SSF52317">
    <property type="entry name" value="Class I glutamine amidotransferase-like"/>
    <property type="match status" value="1"/>
</dbReference>
<dbReference type="SUPFAM" id="SSF46689">
    <property type="entry name" value="Homeodomain-like"/>
    <property type="match status" value="2"/>
</dbReference>
<dbReference type="Gene3D" id="3.40.50.880">
    <property type="match status" value="1"/>
</dbReference>
<feature type="domain" description="HTH araC/xylS-type" evidence="4">
    <location>
        <begin position="220"/>
        <end position="318"/>
    </location>
</feature>
<dbReference type="Pfam" id="PF01965">
    <property type="entry name" value="DJ-1_PfpI"/>
    <property type="match status" value="1"/>
</dbReference>
<dbReference type="RefSeq" id="WP_153484573.1">
    <property type="nucleotide sequence ID" value="NZ_VWNA01000001.1"/>
</dbReference>
<evidence type="ECO:0000313" key="6">
    <source>
        <dbReference type="Proteomes" id="UP000332515"/>
    </source>
</evidence>
<keyword evidence="6" id="KW-1185">Reference proteome</keyword>
<dbReference type="InterPro" id="IPR029062">
    <property type="entry name" value="Class_I_gatase-like"/>
</dbReference>
<keyword evidence="3" id="KW-0804">Transcription</keyword>
<name>A0A6A7Y9U1_9HYPH</name>
<keyword evidence="2" id="KW-0238">DNA-binding</keyword>
<sequence length="319" mass="34665">MRVDLGQLGRFAFLTLPNFSMIAFSNAIEVCRMANYVSGRDAYHWSVVSLDGAPAVASNGLGVTPTRALGEADPFDVLFVCGGVNVRHSVDRRLADALRRHARRGAVMGGLCTGTFALAEAGLLDGYSAAIHWENLSSIREEFGDVIFTDDLFVFDRDRVTCTGGVAPLDMMLKFVAARLGRALAARVSEQFVVERPREAGERQRVPAAVRAGARHPALTKAAALMATTIERPLTVEALARSVGVSARQLERLFRQHLGTSPADHYLSLRLDRARELLTQSPLSVTDIGIACGFQSASHFSVAYRRQFGHAPRTERALA</sequence>
<dbReference type="InterPro" id="IPR002818">
    <property type="entry name" value="DJ-1/PfpI"/>
</dbReference>
<reference evidence="5 6" key="1">
    <citation type="submission" date="2019-09" db="EMBL/GenBank/DDBJ databases">
        <title>Segnochrobactrum spirostomi gen. nov., sp. nov., isolated from the ciliate Spirostomum cf. yagiui and description of a novel family, Segnochrobactraceae fam. nov. within the order Rhizobiales of the class Alphaproteobacteria.</title>
        <authorList>
            <person name="Akter S."/>
            <person name="Shazib S.U.A."/>
            <person name="Shin M.K."/>
        </authorList>
    </citation>
    <scope>NUCLEOTIDE SEQUENCE [LARGE SCALE GENOMIC DNA]</scope>
    <source>
        <strain evidence="5 6">Sp-1</strain>
    </source>
</reference>
<dbReference type="PANTHER" id="PTHR43130">
    <property type="entry name" value="ARAC-FAMILY TRANSCRIPTIONAL REGULATOR"/>
    <property type="match status" value="1"/>
</dbReference>
<dbReference type="AlphaFoldDB" id="A0A6A7Y9U1"/>
<dbReference type="CDD" id="cd03136">
    <property type="entry name" value="GATase1_AraC_ArgR_like"/>
    <property type="match status" value="1"/>
</dbReference>
<dbReference type="SMART" id="SM00342">
    <property type="entry name" value="HTH_ARAC"/>
    <property type="match status" value="1"/>
</dbReference>
<dbReference type="Proteomes" id="UP000332515">
    <property type="component" value="Unassembled WGS sequence"/>
</dbReference>
<dbReference type="Pfam" id="PF12833">
    <property type="entry name" value="HTH_18"/>
    <property type="match status" value="1"/>
</dbReference>
<dbReference type="InterPro" id="IPR018062">
    <property type="entry name" value="HTH_AraC-typ_CS"/>
</dbReference>
<dbReference type="PROSITE" id="PS01124">
    <property type="entry name" value="HTH_ARAC_FAMILY_2"/>
    <property type="match status" value="1"/>
</dbReference>
<dbReference type="PANTHER" id="PTHR43130:SF3">
    <property type="entry name" value="HTH-TYPE TRANSCRIPTIONAL REGULATOR RV1931C"/>
    <property type="match status" value="1"/>
</dbReference>
<evidence type="ECO:0000256" key="1">
    <source>
        <dbReference type="ARBA" id="ARBA00023015"/>
    </source>
</evidence>
<accession>A0A6A7Y9U1</accession>
<dbReference type="EMBL" id="VWNA01000001">
    <property type="protein sequence ID" value="MQT14229.1"/>
    <property type="molecule type" value="Genomic_DNA"/>
</dbReference>
<dbReference type="GO" id="GO:0003700">
    <property type="term" value="F:DNA-binding transcription factor activity"/>
    <property type="evidence" value="ECO:0007669"/>
    <property type="project" value="InterPro"/>
</dbReference>
<keyword evidence="1" id="KW-0805">Transcription regulation</keyword>
<comment type="caution">
    <text evidence="5">The sequence shown here is derived from an EMBL/GenBank/DDBJ whole genome shotgun (WGS) entry which is preliminary data.</text>
</comment>
<dbReference type="InterPro" id="IPR009057">
    <property type="entry name" value="Homeodomain-like_sf"/>
</dbReference>
<evidence type="ECO:0000259" key="4">
    <source>
        <dbReference type="PROSITE" id="PS01124"/>
    </source>
</evidence>
<protein>
    <submittedName>
        <fullName evidence="5">GlxA family transcriptional regulator</fullName>
    </submittedName>
</protein>